<dbReference type="Proteomes" id="UP001314170">
    <property type="component" value="Unassembled WGS sequence"/>
</dbReference>
<evidence type="ECO:0000313" key="1">
    <source>
        <dbReference type="EMBL" id="CAK7357393.1"/>
    </source>
</evidence>
<feature type="non-terminal residue" evidence="1">
    <location>
        <position position="110"/>
    </location>
</feature>
<feature type="non-terminal residue" evidence="1">
    <location>
        <position position="1"/>
    </location>
</feature>
<proteinExistence type="predicted"/>
<name>A0AAV1SWZ8_9ROSI</name>
<gene>
    <name evidence="1" type="ORF">DCAF_LOCUS27681</name>
</gene>
<dbReference type="EMBL" id="CAWUPB010001199">
    <property type="protein sequence ID" value="CAK7357393.1"/>
    <property type="molecule type" value="Genomic_DNA"/>
</dbReference>
<protein>
    <recommendedName>
        <fullName evidence="3">Clathrin heavy chain</fullName>
    </recommendedName>
</protein>
<dbReference type="AlphaFoldDB" id="A0AAV1SWZ8"/>
<sequence>ISFSHYYLWATATLLSDNEVLDGLQYSIIRMENDQQVQSLINDQVNKFCHADDYFQEYVVKTIKTVDPAQFWSAFGNHCSEIRGLAIPILSQTCDGAVRYRINRNLAEKL</sequence>
<comment type="caution">
    <text evidence="1">The sequence shown here is derived from an EMBL/GenBank/DDBJ whole genome shotgun (WGS) entry which is preliminary data.</text>
</comment>
<accession>A0AAV1SWZ8</accession>
<reference evidence="1 2" key="1">
    <citation type="submission" date="2024-01" db="EMBL/GenBank/DDBJ databases">
        <authorList>
            <person name="Waweru B."/>
        </authorList>
    </citation>
    <scope>NUCLEOTIDE SEQUENCE [LARGE SCALE GENOMIC DNA]</scope>
</reference>
<evidence type="ECO:0008006" key="3">
    <source>
        <dbReference type="Google" id="ProtNLM"/>
    </source>
</evidence>
<organism evidence="1 2">
    <name type="scientific">Dovyalis caffra</name>
    <dbReference type="NCBI Taxonomy" id="77055"/>
    <lineage>
        <taxon>Eukaryota</taxon>
        <taxon>Viridiplantae</taxon>
        <taxon>Streptophyta</taxon>
        <taxon>Embryophyta</taxon>
        <taxon>Tracheophyta</taxon>
        <taxon>Spermatophyta</taxon>
        <taxon>Magnoliopsida</taxon>
        <taxon>eudicotyledons</taxon>
        <taxon>Gunneridae</taxon>
        <taxon>Pentapetalae</taxon>
        <taxon>rosids</taxon>
        <taxon>fabids</taxon>
        <taxon>Malpighiales</taxon>
        <taxon>Salicaceae</taxon>
        <taxon>Flacourtieae</taxon>
        <taxon>Dovyalis</taxon>
    </lineage>
</organism>
<evidence type="ECO:0000313" key="2">
    <source>
        <dbReference type="Proteomes" id="UP001314170"/>
    </source>
</evidence>
<keyword evidence="2" id="KW-1185">Reference proteome</keyword>